<dbReference type="InterPro" id="IPR045844">
    <property type="entry name" value="RRM_Ist3-like"/>
</dbReference>
<dbReference type="Gene3D" id="3.30.70.330">
    <property type="match status" value="1"/>
</dbReference>
<feature type="domain" description="HMG box" evidence="6">
    <location>
        <begin position="131"/>
        <end position="199"/>
    </location>
</feature>
<dbReference type="SMART" id="SM00398">
    <property type="entry name" value="HMG"/>
    <property type="match status" value="2"/>
</dbReference>
<accession>A0A163K9G0</accession>
<dbReference type="InterPro" id="IPR036910">
    <property type="entry name" value="HMG_box_dom_sf"/>
</dbReference>
<proteinExistence type="predicted"/>
<dbReference type="GO" id="GO:0003723">
    <property type="term" value="F:RNA binding"/>
    <property type="evidence" value="ECO:0007669"/>
    <property type="project" value="UniProtKB-UniRule"/>
</dbReference>
<keyword evidence="3" id="KW-0238">DNA-binding</keyword>
<evidence type="ECO:0000313" key="7">
    <source>
        <dbReference type="EMBL" id="SAM06331.1"/>
    </source>
</evidence>
<evidence type="ECO:0000256" key="2">
    <source>
        <dbReference type="PROSITE-ProRule" id="PRU00176"/>
    </source>
</evidence>
<feature type="compositionally biased region" description="Basic and acidic residues" evidence="4">
    <location>
        <begin position="376"/>
        <end position="403"/>
    </location>
</feature>
<protein>
    <recommendedName>
        <fullName evidence="9">RRM domain-containing protein</fullName>
    </recommendedName>
</protein>
<evidence type="ECO:0008006" key="9">
    <source>
        <dbReference type="Google" id="ProtNLM"/>
    </source>
</evidence>
<dbReference type="OrthoDB" id="5550281at2759"/>
<evidence type="ECO:0000256" key="4">
    <source>
        <dbReference type="SAM" id="MobiDB-lite"/>
    </source>
</evidence>
<feature type="DNA-binding region" description="HMG box" evidence="3">
    <location>
        <begin position="34"/>
        <end position="102"/>
    </location>
</feature>
<dbReference type="PANTHER" id="PTHR45880">
    <property type="entry name" value="RNA-BINDING MOTIF PROTEIN, X-LINKED 2"/>
    <property type="match status" value="1"/>
</dbReference>
<dbReference type="AlphaFoldDB" id="A0A163K9G0"/>
<sequence>MATFSNPFVLLQCRSVSTKVLYPKQFKSVLSAVPPRPRSGWQIFVRDHLQEIKQMDDKAPATKATHLLSERWQKLSEAQKQKYADQYQKEAKLHEDAVKKALTEATPQQIHDENILRRKYNLTLLKDPKQPKRPLNSYMLYLDHLRVNGPANFKQLPVAEQAHEGSKKFKLLTPSEKEVFERKAKENREAFAVASANVVKEIQRINQRELGTSEGWSDTGSWHAQYKDTAWIFVANLDYELTEGDVVCIFSQYGEPLNVEMARDKKTGKSLGFAFLQYENQKSSILAVDNLNGSNVLSRTIRVDHSYGPKKSKHDEDDEETYAEPTYNVAPPTLEETVTLPKEKSSFDEEDPMADYFQKKKKKEEKKHHRHKHKSSDKGRESAESDHKSRKRKYEDDPSQRKH</sequence>
<dbReference type="GO" id="GO:0003677">
    <property type="term" value="F:DNA binding"/>
    <property type="evidence" value="ECO:0007669"/>
    <property type="project" value="UniProtKB-UniRule"/>
</dbReference>
<keyword evidence="8" id="KW-1185">Reference proteome</keyword>
<evidence type="ECO:0000256" key="3">
    <source>
        <dbReference type="PROSITE-ProRule" id="PRU00267"/>
    </source>
</evidence>
<keyword evidence="1 2" id="KW-0694">RNA-binding</keyword>
<dbReference type="EMBL" id="LT554584">
    <property type="protein sequence ID" value="SAM06331.1"/>
    <property type="molecule type" value="Genomic_DNA"/>
</dbReference>
<dbReference type="InterPro" id="IPR009071">
    <property type="entry name" value="HMG_box_dom"/>
</dbReference>
<dbReference type="PANTHER" id="PTHR45880:SF1">
    <property type="entry name" value="RNA-BINDING MOTIF PROTEIN, X-LINKED 2"/>
    <property type="match status" value="1"/>
</dbReference>
<evidence type="ECO:0000259" key="5">
    <source>
        <dbReference type="PROSITE" id="PS50102"/>
    </source>
</evidence>
<dbReference type="InterPro" id="IPR051847">
    <property type="entry name" value="RNA_proc/Spliceosome_comp"/>
</dbReference>
<dbReference type="SMART" id="SM00360">
    <property type="entry name" value="RRM"/>
    <property type="match status" value="1"/>
</dbReference>
<feature type="region of interest" description="Disordered" evidence="4">
    <location>
        <begin position="306"/>
        <end position="403"/>
    </location>
</feature>
<feature type="DNA-binding region" description="HMG box" evidence="3">
    <location>
        <begin position="131"/>
        <end position="199"/>
    </location>
</feature>
<dbReference type="GO" id="GO:0071013">
    <property type="term" value="C:catalytic step 2 spliceosome"/>
    <property type="evidence" value="ECO:0007669"/>
    <property type="project" value="TreeGrafter"/>
</dbReference>
<evidence type="ECO:0000313" key="8">
    <source>
        <dbReference type="Proteomes" id="UP000078561"/>
    </source>
</evidence>
<organism evidence="7">
    <name type="scientific">Absidia glauca</name>
    <name type="common">Pin mould</name>
    <dbReference type="NCBI Taxonomy" id="4829"/>
    <lineage>
        <taxon>Eukaryota</taxon>
        <taxon>Fungi</taxon>
        <taxon>Fungi incertae sedis</taxon>
        <taxon>Mucoromycota</taxon>
        <taxon>Mucoromycotina</taxon>
        <taxon>Mucoromycetes</taxon>
        <taxon>Mucorales</taxon>
        <taxon>Cunninghamellaceae</taxon>
        <taxon>Absidia</taxon>
    </lineage>
</organism>
<dbReference type="Pfam" id="PF00505">
    <property type="entry name" value="HMG_box"/>
    <property type="match status" value="2"/>
</dbReference>
<reference evidence="7" key="1">
    <citation type="submission" date="2016-04" db="EMBL/GenBank/DDBJ databases">
        <authorList>
            <person name="Evans L.H."/>
            <person name="Alamgir A."/>
            <person name="Owens N."/>
            <person name="Weber N.D."/>
            <person name="Virtaneva K."/>
            <person name="Barbian K."/>
            <person name="Babar A."/>
            <person name="Rosenke K."/>
        </authorList>
    </citation>
    <scope>NUCLEOTIDE SEQUENCE [LARGE SCALE GENOMIC DNA]</scope>
    <source>
        <strain evidence="7">CBS 101.48</strain>
    </source>
</reference>
<dbReference type="InterPro" id="IPR000504">
    <property type="entry name" value="RRM_dom"/>
</dbReference>
<dbReference type="CDD" id="cd00084">
    <property type="entry name" value="HMG-box_SF"/>
    <property type="match status" value="2"/>
</dbReference>
<dbReference type="SUPFAM" id="SSF54928">
    <property type="entry name" value="RNA-binding domain, RBD"/>
    <property type="match status" value="1"/>
</dbReference>
<feature type="compositionally biased region" description="Basic residues" evidence="4">
    <location>
        <begin position="359"/>
        <end position="375"/>
    </location>
</feature>
<dbReference type="InterPro" id="IPR035979">
    <property type="entry name" value="RBD_domain_sf"/>
</dbReference>
<dbReference type="CDD" id="cd12411">
    <property type="entry name" value="RRM_ist3_like"/>
    <property type="match status" value="1"/>
</dbReference>
<dbReference type="Proteomes" id="UP000078561">
    <property type="component" value="Unassembled WGS sequence"/>
</dbReference>
<dbReference type="InterPro" id="IPR012677">
    <property type="entry name" value="Nucleotide-bd_a/b_plait_sf"/>
</dbReference>
<keyword evidence="3" id="KW-0539">Nucleus</keyword>
<dbReference type="Pfam" id="PF00076">
    <property type="entry name" value="RRM_1"/>
    <property type="match status" value="1"/>
</dbReference>
<dbReference type="GO" id="GO:0000398">
    <property type="term" value="P:mRNA splicing, via spliceosome"/>
    <property type="evidence" value="ECO:0007669"/>
    <property type="project" value="InterPro"/>
</dbReference>
<feature type="domain" description="RRM" evidence="5">
    <location>
        <begin position="230"/>
        <end position="308"/>
    </location>
</feature>
<evidence type="ECO:0000259" key="6">
    <source>
        <dbReference type="PROSITE" id="PS50118"/>
    </source>
</evidence>
<dbReference type="SUPFAM" id="SSF47095">
    <property type="entry name" value="HMG-box"/>
    <property type="match status" value="2"/>
</dbReference>
<dbReference type="GO" id="GO:0071011">
    <property type="term" value="C:precatalytic spliceosome"/>
    <property type="evidence" value="ECO:0007669"/>
    <property type="project" value="TreeGrafter"/>
</dbReference>
<dbReference type="Gene3D" id="1.10.30.10">
    <property type="entry name" value="High mobility group box domain"/>
    <property type="match status" value="2"/>
</dbReference>
<feature type="domain" description="HMG box" evidence="6">
    <location>
        <begin position="34"/>
        <end position="102"/>
    </location>
</feature>
<gene>
    <name evidence="7" type="primary">ABSGL_12219.1 scaffold 12718</name>
</gene>
<evidence type="ECO:0000256" key="1">
    <source>
        <dbReference type="ARBA" id="ARBA00022884"/>
    </source>
</evidence>
<dbReference type="InParanoid" id="A0A163K9G0"/>
<dbReference type="STRING" id="4829.A0A163K9G0"/>
<name>A0A163K9G0_ABSGL</name>
<dbReference type="PROSITE" id="PS50102">
    <property type="entry name" value="RRM"/>
    <property type="match status" value="1"/>
</dbReference>
<dbReference type="GO" id="GO:0005686">
    <property type="term" value="C:U2 snRNP"/>
    <property type="evidence" value="ECO:0007669"/>
    <property type="project" value="TreeGrafter"/>
</dbReference>
<dbReference type="PROSITE" id="PS50118">
    <property type="entry name" value="HMG_BOX_2"/>
    <property type="match status" value="2"/>
</dbReference>